<name>A0ABV9YQ13_9PSEU</name>
<evidence type="ECO:0000313" key="1">
    <source>
        <dbReference type="EMBL" id="MFC5064224.1"/>
    </source>
</evidence>
<dbReference type="RefSeq" id="WP_378037572.1">
    <property type="nucleotide sequence ID" value="NZ_JBHSIV010000021.1"/>
</dbReference>
<gene>
    <name evidence="1" type="ORF">ACFPBZ_18520</name>
</gene>
<accession>A0ABV9YQ13</accession>
<reference evidence="2" key="1">
    <citation type="journal article" date="2019" name="Int. J. Syst. Evol. Microbiol.">
        <title>The Global Catalogue of Microorganisms (GCM) 10K type strain sequencing project: providing services to taxonomists for standard genome sequencing and annotation.</title>
        <authorList>
            <consortium name="The Broad Institute Genomics Platform"/>
            <consortium name="The Broad Institute Genome Sequencing Center for Infectious Disease"/>
            <person name="Wu L."/>
            <person name="Ma J."/>
        </authorList>
    </citation>
    <scope>NUCLEOTIDE SEQUENCE [LARGE SCALE GENOMIC DNA]</scope>
    <source>
        <strain evidence="2">CGMCC 4.7093</strain>
    </source>
</reference>
<protein>
    <submittedName>
        <fullName evidence="1">Uncharacterized protein</fullName>
    </submittedName>
</protein>
<organism evidence="1 2">
    <name type="scientific">Actinomycetospora atypica</name>
    <dbReference type="NCBI Taxonomy" id="1290095"/>
    <lineage>
        <taxon>Bacteria</taxon>
        <taxon>Bacillati</taxon>
        <taxon>Actinomycetota</taxon>
        <taxon>Actinomycetes</taxon>
        <taxon>Pseudonocardiales</taxon>
        <taxon>Pseudonocardiaceae</taxon>
        <taxon>Actinomycetospora</taxon>
    </lineage>
</organism>
<dbReference type="EMBL" id="JBHSIV010000021">
    <property type="protein sequence ID" value="MFC5064224.1"/>
    <property type="molecule type" value="Genomic_DNA"/>
</dbReference>
<proteinExistence type="predicted"/>
<sequence length="45" mass="4841">MNQSVTTPFPEAVHGVVELESFDGWTPAADQVLTCWCMAVDPSSS</sequence>
<keyword evidence="2" id="KW-1185">Reference proteome</keyword>
<comment type="caution">
    <text evidence="1">The sequence shown here is derived from an EMBL/GenBank/DDBJ whole genome shotgun (WGS) entry which is preliminary data.</text>
</comment>
<dbReference type="Proteomes" id="UP001595947">
    <property type="component" value="Unassembled WGS sequence"/>
</dbReference>
<evidence type="ECO:0000313" key="2">
    <source>
        <dbReference type="Proteomes" id="UP001595947"/>
    </source>
</evidence>